<evidence type="ECO:0000313" key="2">
    <source>
        <dbReference type="Proteomes" id="UP001156215"/>
    </source>
</evidence>
<accession>A0A9E9P1X4</accession>
<dbReference type="NCBIfam" id="TIGR02681">
    <property type="entry name" value="phage_pRha"/>
    <property type="match status" value="1"/>
</dbReference>
<dbReference type="EMBL" id="CP098242">
    <property type="protein sequence ID" value="WAW09284.1"/>
    <property type="molecule type" value="Genomic_DNA"/>
</dbReference>
<gene>
    <name evidence="1" type="ORF">NB640_08405</name>
</gene>
<keyword evidence="2" id="KW-1185">Reference proteome</keyword>
<sequence>MNALAIQNEKLVSVNNQEPVTTSLIVAEKFNKRHDHVLRAIQNLECSDGFRLLNFGESSYRNEQNKKQPMYHITRDGFMFLAMGFTGKKAARWKECFIDAFRKMGATLVMRSSSEWNAARIENKTGRRVLTDAIQYVLIPYAISQGSRNHGMMFVSYTRLVQSCTSSDKRDSLPAHVLAKISVLEVSAATEILKLVARNVHYREIYQAVKSEINEIVRLWNALPIANANIKQLEAA</sequence>
<dbReference type="InterPro" id="IPR014054">
    <property type="entry name" value="Phage_regulatory_Rha"/>
</dbReference>
<dbReference type="Pfam" id="PF09669">
    <property type="entry name" value="Phage_pRha"/>
    <property type="match status" value="1"/>
</dbReference>
<protein>
    <submittedName>
        <fullName evidence="1">Rha family transcriptional regulator</fullName>
    </submittedName>
</protein>
<dbReference type="Proteomes" id="UP001156215">
    <property type="component" value="Chromosome"/>
</dbReference>
<dbReference type="AlphaFoldDB" id="A0A9E9P1X4"/>
<name>A0A9E9P1X4_9BURK</name>
<dbReference type="RefSeq" id="WP_269308281.1">
    <property type="nucleotide sequence ID" value="NZ_CP098242.1"/>
</dbReference>
<organism evidence="1 2">
    <name type="scientific">Oxalobacter vibrioformis</name>
    <dbReference type="NCBI Taxonomy" id="933080"/>
    <lineage>
        <taxon>Bacteria</taxon>
        <taxon>Pseudomonadati</taxon>
        <taxon>Pseudomonadota</taxon>
        <taxon>Betaproteobacteria</taxon>
        <taxon>Burkholderiales</taxon>
        <taxon>Oxalobacteraceae</taxon>
        <taxon>Oxalobacter</taxon>
    </lineage>
</organism>
<proteinExistence type="predicted"/>
<dbReference type="KEGG" id="ovb:NB640_08405"/>
<evidence type="ECO:0000313" key="1">
    <source>
        <dbReference type="EMBL" id="WAW09284.1"/>
    </source>
</evidence>
<reference evidence="1" key="1">
    <citation type="journal article" date="2022" name="Front. Microbiol.">
        <title>New perspectives on an old grouping: The genomic and phenotypic variability of Oxalobacter formigenes and the implications for calcium oxalate stone prevention.</title>
        <authorList>
            <person name="Chmiel J.A."/>
            <person name="Carr C."/>
            <person name="Stuivenberg G.A."/>
            <person name="Venema R."/>
            <person name="Chanyi R.M."/>
            <person name="Al K.F."/>
            <person name="Giguere D."/>
            <person name="Say H."/>
            <person name="Akouris P.P."/>
            <person name="Dominguez Romero S.A."/>
            <person name="Kwong A."/>
            <person name="Tai V."/>
            <person name="Koval S.F."/>
            <person name="Razvi H."/>
            <person name="Bjazevic J."/>
            <person name="Burton J.P."/>
        </authorList>
    </citation>
    <scope>NUCLEOTIDE SEQUENCE</scope>
    <source>
        <strain evidence="1">WoOx3</strain>
    </source>
</reference>